<comment type="caution">
    <text evidence="1">The sequence shown here is derived from an EMBL/GenBank/DDBJ whole genome shotgun (WGS) entry which is preliminary data.</text>
</comment>
<gene>
    <name evidence="1" type="ORF">GGR43_004433</name>
</gene>
<dbReference type="Proteomes" id="UP000571950">
    <property type="component" value="Unassembled WGS sequence"/>
</dbReference>
<name>A0A7W6BTT7_9SPHN</name>
<protein>
    <submittedName>
        <fullName evidence="1">Uncharacterized protein</fullName>
    </submittedName>
</protein>
<organism evidence="1 2">
    <name type="scientific">Sphingobium jiangsuense</name>
    <dbReference type="NCBI Taxonomy" id="870476"/>
    <lineage>
        <taxon>Bacteria</taxon>
        <taxon>Pseudomonadati</taxon>
        <taxon>Pseudomonadota</taxon>
        <taxon>Alphaproteobacteria</taxon>
        <taxon>Sphingomonadales</taxon>
        <taxon>Sphingomonadaceae</taxon>
        <taxon>Sphingobium</taxon>
    </lineage>
</organism>
<keyword evidence="2" id="KW-1185">Reference proteome</keyword>
<reference evidence="1 2" key="1">
    <citation type="submission" date="2020-08" db="EMBL/GenBank/DDBJ databases">
        <title>Genomic Encyclopedia of Type Strains, Phase IV (KMG-IV): sequencing the most valuable type-strain genomes for metagenomic binning, comparative biology and taxonomic classification.</title>
        <authorList>
            <person name="Goeker M."/>
        </authorList>
    </citation>
    <scope>NUCLEOTIDE SEQUENCE [LARGE SCALE GENOMIC DNA]</scope>
    <source>
        <strain evidence="1 2">DSM 26189</strain>
    </source>
</reference>
<accession>A0A7W6BTT7</accession>
<dbReference type="EMBL" id="JACIDT010000031">
    <property type="protein sequence ID" value="MBB3928688.1"/>
    <property type="molecule type" value="Genomic_DNA"/>
</dbReference>
<sequence>MLLHFFAYLARGALINWWRTLVPADAHGGRRG</sequence>
<dbReference type="AlphaFoldDB" id="A0A7W6BTT7"/>
<evidence type="ECO:0000313" key="1">
    <source>
        <dbReference type="EMBL" id="MBB3928688.1"/>
    </source>
</evidence>
<evidence type="ECO:0000313" key="2">
    <source>
        <dbReference type="Proteomes" id="UP000571950"/>
    </source>
</evidence>
<proteinExistence type="predicted"/>